<feature type="binding site" evidence="14">
    <location>
        <position position="430"/>
    </location>
    <ligand>
        <name>Zn(2+)</name>
        <dbReference type="ChEBI" id="CHEBI:29105"/>
        <note>catalytic</note>
    </ligand>
</feature>
<dbReference type="SUPFAM" id="SSF140990">
    <property type="entry name" value="FtsH protease domain-like"/>
    <property type="match status" value="1"/>
</dbReference>
<dbReference type="InterPro" id="IPR037219">
    <property type="entry name" value="Peptidase_M41-like"/>
</dbReference>
<feature type="transmembrane region" description="Helical" evidence="14">
    <location>
        <begin position="114"/>
        <end position="133"/>
    </location>
</feature>
<evidence type="ECO:0000256" key="2">
    <source>
        <dbReference type="ARBA" id="ARBA00010044"/>
    </source>
</evidence>
<keyword evidence="11 14" id="KW-0482">Metalloprotease</keyword>
<keyword evidence="5 14" id="KW-0479">Metal-binding</keyword>
<comment type="similarity">
    <text evidence="15">Belongs to the AAA ATPase family.</text>
</comment>
<sequence length="622" mass="65759">MPRISFDPLAVLFASLAAVLLLVFLVMLGSTQPSSRGTQVPYTTVQRMATAGSVRFARQLDYDHRILVVDRDGREVWASYPANGALQDQLVNTMRDKNAAVTIDSQSGKQAKRLIVQVLLPILILASLFALFMRISQKSDAGGMGAFSRWAGRRSKLGPGDPQGPSFADVAGAPAAVAELEELCDLLRAPDRYNALGARPPKGALLVGPPGTGKTLLARATAGEAQAAFFSVSGAEFVESLVGVGAARIRDLFAKARDAAPAIVFIDELDAVGRKRGAGVGQGNDEREQTLNQLLVEMDGFDAGGGLIVLAATNRPDILDPALLRPGRFDRQVTVDAPDAEGRAQILSLYLAGRPVAEDVEPAEIARRCSGFTGAELENVVNEAALLTARGGHTAIGMHELDEAIQRVVGGPRNDTHVLSDEELETIAVHEAAHAVVAASLHDGAQVHQLSIVSRGRRLGRATALLLDRDRTVLRRSDLERQLEVAMAGAAAERLAFGEVSTAVNDDLHTATQLARSMVTSFGMSPLGPVTIGEQSAEVFLGASLQELGSVGPGTLERIDAETRVIVEAAEERAAQTLDANWAIVRAIAGDLVEHETLDDAQLAQHLAAVRAAPRNGGHAAP</sequence>
<dbReference type="EC" id="3.4.24.-" evidence="14"/>
<feature type="binding site" evidence="14">
    <location>
        <begin position="208"/>
        <end position="215"/>
    </location>
    <ligand>
        <name>ATP</name>
        <dbReference type="ChEBI" id="CHEBI:30616"/>
    </ligand>
</feature>
<dbReference type="InterPro" id="IPR005936">
    <property type="entry name" value="FtsH"/>
</dbReference>
<evidence type="ECO:0000256" key="1">
    <source>
        <dbReference type="ARBA" id="ARBA00004370"/>
    </source>
</evidence>
<dbReference type="CDD" id="cd19501">
    <property type="entry name" value="RecA-like_FtsH"/>
    <property type="match status" value="1"/>
</dbReference>
<name>A0A660KWC3_9ACTN</name>
<dbReference type="FunFam" id="3.40.50.300:FF:000001">
    <property type="entry name" value="ATP-dependent zinc metalloprotease FtsH"/>
    <property type="match status" value="1"/>
</dbReference>
<dbReference type="AlphaFoldDB" id="A0A660KWC3"/>
<evidence type="ECO:0000256" key="13">
    <source>
        <dbReference type="ARBA" id="ARBA00061570"/>
    </source>
</evidence>
<dbReference type="Pfam" id="PF01434">
    <property type="entry name" value="Peptidase_M41"/>
    <property type="match status" value="1"/>
</dbReference>
<keyword evidence="6 14" id="KW-0547">Nucleotide-binding</keyword>
<keyword evidence="7 14" id="KW-0378">Hydrolase</keyword>
<feature type="active site" evidence="14">
    <location>
        <position position="431"/>
    </location>
</feature>
<evidence type="ECO:0000256" key="8">
    <source>
        <dbReference type="ARBA" id="ARBA00022833"/>
    </source>
</evidence>
<keyword evidence="4 14" id="KW-0812">Transmembrane</keyword>
<evidence type="ECO:0000256" key="14">
    <source>
        <dbReference type="HAMAP-Rule" id="MF_01458"/>
    </source>
</evidence>
<evidence type="ECO:0000256" key="15">
    <source>
        <dbReference type="RuleBase" id="RU003651"/>
    </source>
</evidence>
<keyword evidence="9 14" id="KW-0067">ATP-binding</keyword>
<feature type="binding site" evidence="14">
    <location>
        <position position="507"/>
    </location>
    <ligand>
        <name>Zn(2+)</name>
        <dbReference type="ChEBI" id="CHEBI:29105"/>
        <note>catalytic</note>
    </ligand>
</feature>
<dbReference type="InterPro" id="IPR003960">
    <property type="entry name" value="ATPase_AAA_CS"/>
</dbReference>
<evidence type="ECO:0000259" key="16">
    <source>
        <dbReference type="SMART" id="SM00382"/>
    </source>
</evidence>
<dbReference type="Gene3D" id="3.40.50.300">
    <property type="entry name" value="P-loop containing nucleotide triphosphate hydrolases"/>
    <property type="match status" value="1"/>
</dbReference>
<dbReference type="InterPro" id="IPR003959">
    <property type="entry name" value="ATPase_AAA_core"/>
</dbReference>
<evidence type="ECO:0000256" key="5">
    <source>
        <dbReference type="ARBA" id="ARBA00022723"/>
    </source>
</evidence>
<dbReference type="PROSITE" id="PS00674">
    <property type="entry name" value="AAA"/>
    <property type="match status" value="1"/>
</dbReference>
<dbReference type="GO" id="GO:0016887">
    <property type="term" value="F:ATP hydrolysis activity"/>
    <property type="evidence" value="ECO:0007669"/>
    <property type="project" value="UniProtKB-UniRule"/>
</dbReference>
<dbReference type="InterPro" id="IPR003593">
    <property type="entry name" value="AAA+_ATPase"/>
</dbReference>
<dbReference type="OrthoDB" id="9809379at2"/>
<evidence type="ECO:0000256" key="10">
    <source>
        <dbReference type="ARBA" id="ARBA00022989"/>
    </source>
</evidence>
<feature type="domain" description="AAA+ ATPase" evidence="16">
    <location>
        <begin position="200"/>
        <end position="339"/>
    </location>
</feature>
<dbReference type="Gene3D" id="1.20.58.760">
    <property type="entry name" value="Peptidase M41"/>
    <property type="match status" value="1"/>
</dbReference>
<keyword evidence="18" id="KW-1185">Reference proteome</keyword>
<comment type="similarity">
    <text evidence="2 14">In the C-terminal section; belongs to the peptidase M41 family.</text>
</comment>
<evidence type="ECO:0000256" key="9">
    <source>
        <dbReference type="ARBA" id="ARBA00022840"/>
    </source>
</evidence>
<comment type="subcellular location">
    <subcellularLocation>
        <location evidence="14">Cell membrane</location>
        <topology evidence="14">Multi-pass membrane protein</topology>
        <orientation evidence="14">Cytoplasmic side</orientation>
    </subcellularLocation>
    <subcellularLocation>
        <location evidence="1">Membrane</location>
    </subcellularLocation>
</comment>
<dbReference type="GO" id="GO:0004176">
    <property type="term" value="F:ATP-dependent peptidase activity"/>
    <property type="evidence" value="ECO:0007669"/>
    <property type="project" value="InterPro"/>
</dbReference>
<dbReference type="GO" id="GO:0051301">
    <property type="term" value="P:cell division"/>
    <property type="evidence" value="ECO:0007669"/>
    <property type="project" value="UniProtKB-KW"/>
</dbReference>
<evidence type="ECO:0000256" key="6">
    <source>
        <dbReference type="ARBA" id="ARBA00022741"/>
    </source>
</evidence>
<feature type="binding site" evidence="14">
    <location>
        <position position="434"/>
    </location>
    <ligand>
        <name>Zn(2+)</name>
        <dbReference type="ChEBI" id="CHEBI:29105"/>
        <note>catalytic</note>
    </ligand>
</feature>
<dbReference type="PANTHER" id="PTHR23076:SF97">
    <property type="entry name" value="ATP-DEPENDENT ZINC METALLOPROTEASE YME1L1"/>
    <property type="match status" value="1"/>
</dbReference>
<dbReference type="FunFam" id="1.10.8.60:FF:000001">
    <property type="entry name" value="ATP-dependent zinc metalloprotease FtsH"/>
    <property type="match status" value="1"/>
</dbReference>
<dbReference type="Pfam" id="PF00004">
    <property type="entry name" value="AAA"/>
    <property type="match status" value="1"/>
</dbReference>
<dbReference type="NCBIfam" id="TIGR01241">
    <property type="entry name" value="FtsH_fam"/>
    <property type="match status" value="1"/>
</dbReference>
<dbReference type="GO" id="GO:0005886">
    <property type="term" value="C:plasma membrane"/>
    <property type="evidence" value="ECO:0007669"/>
    <property type="project" value="UniProtKB-SubCell"/>
</dbReference>
<dbReference type="InterPro" id="IPR027417">
    <property type="entry name" value="P-loop_NTPase"/>
</dbReference>
<evidence type="ECO:0000256" key="4">
    <source>
        <dbReference type="ARBA" id="ARBA00022692"/>
    </source>
</evidence>
<reference evidence="17 18" key="1">
    <citation type="submission" date="2018-10" db="EMBL/GenBank/DDBJ databases">
        <title>Genomic Encyclopedia of Archaeal and Bacterial Type Strains, Phase II (KMG-II): from individual species to whole genera.</title>
        <authorList>
            <person name="Goeker M."/>
        </authorList>
    </citation>
    <scope>NUCLEOTIDE SEQUENCE [LARGE SCALE GENOMIC DNA]</scope>
    <source>
        <strain evidence="17 18">DSM 14954</strain>
    </source>
</reference>
<evidence type="ECO:0000256" key="3">
    <source>
        <dbReference type="ARBA" id="ARBA00022670"/>
    </source>
</evidence>
<dbReference type="Gene3D" id="1.10.8.60">
    <property type="match status" value="1"/>
</dbReference>
<keyword evidence="14" id="KW-1003">Cell membrane</keyword>
<dbReference type="GO" id="GO:0004222">
    <property type="term" value="F:metalloendopeptidase activity"/>
    <property type="evidence" value="ECO:0007669"/>
    <property type="project" value="InterPro"/>
</dbReference>
<evidence type="ECO:0000256" key="11">
    <source>
        <dbReference type="ARBA" id="ARBA00023049"/>
    </source>
</evidence>
<dbReference type="HAMAP" id="MF_01458">
    <property type="entry name" value="FtsH"/>
    <property type="match status" value="1"/>
</dbReference>
<organism evidence="17 18">
    <name type="scientific">Solirubrobacter pauli</name>
    <dbReference type="NCBI Taxonomy" id="166793"/>
    <lineage>
        <taxon>Bacteria</taxon>
        <taxon>Bacillati</taxon>
        <taxon>Actinomycetota</taxon>
        <taxon>Thermoleophilia</taxon>
        <taxon>Solirubrobacterales</taxon>
        <taxon>Solirubrobacteraceae</taxon>
        <taxon>Solirubrobacter</taxon>
    </lineage>
</organism>
<feature type="transmembrane region" description="Helical" evidence="14">
    <location>
        <begin position="6"/>
        <end position="28"/>
    </location>
</feature>
<evidence type="ECO:0000313" key="17">
    <source>
        <dbReference type="EMBL" id="RKQ86031.1"/>
    </source>
</evidence>
<evidence type="ECO:0000313" key="18">
    <source>
        <dbReference type="Proteomes" id="UP000278962"/>
    </source>
</evidence>
<evidence type="ECO:0000256" key="7">
    <source>
        <dbReference type="ARBA" id="ARBA00022801"/>
    </source>
</evidence>
<evidence type="ECO:0000256" key="12">
    <source>
        <dbReference type="ARBA" id="ARBA00023136"/>
    </source>
</evidence>
<dbReference type="GO" id="GO:0006508">
    <property type="term" value="P:proteolysis"/>
    <property type="evidence" value="ECO:0007669"/>
    <property type="project" value="UniProtKB-KW"/>
</dbReference>
<keyword evidence="12 14" id="KW-0472">Membrane</keyword>
<keyword evidence="10 14" id="KW-1133">Transmembrane helix</keyword>
<comment type="subunit">
    <text evidence="14">Homohexamer.</text>
</comment>
<dbReference type="SMART" id="SM00382">
    <property type="entry name" value="AAA"/>
    <property type="match status" value="1"/>
</dbReference>
<comment type="caution">
    <text evidence="17">The sequence shown here is derived from an EMBL/GenBank/DDBJ whole genome shotgun (WGS) entry which is preliminary data.</text>
</comment>
<comment type="function">
    <text evidence="14">Acts as a processive, ATP-dependent zinc metallopeptidase for both cytoplasmic and membrane proteins. Plays a role in the quality control of integral membrane proteins.</text>
</comment>
<comment type="cofactor">
    <cofactor evidence="14">
        <name>Zn(2+)</name>
        <dbReference type="ChEBI" id="CHEBI:29105"/>
    </cofactor>
    <text evidence="14">Binds 1 zinc ion per subunit.</text>
</comment>
<dbReference type="GO" id="GO:0030163">
    <property type="term" value="P:protein catabolic process"/>
    <property type="evidence" value="ECO:0007669"/>
    <property type="project" value="UniProtKB-UniRule"/>
</dbReference>
<dbReference type="EMBL" id="RBIL01000002">
    <property type="protein sequence ID" value="RKQ86031.1"/>
    <property type="molecule type" value="Genomic_DNA"/>
</dbReference>
<accession>A0A660KWC3</accession>
<keyword evidence="8 14" id="KW-0862">Zinc</keyword>
<gene>
    <name evidence="14" type="primary">ftsH</name>
    <name evidence="17" type="ORF">C8N24_4039</name>
</gene>
<dbReference type="RefSeq" id="WP_147447901.1">
    <property type="nucleotide sequence ID" value="NZ_RBIL01000002.1"/>
</dbReference>
<dbReference type="GO" id="GO:0005524">
    <property type="term" value="F:ATP binding"/>
    <property type="evidence" value="ECO:0007669"/>
    <property type="project" value="UniProtKB-UniRule"/>
</dbReference>
<keyword evidence="17" id="KW-0132">Cell division</keyword>
<keyword evidence="17" id="KW-0131">Cell cycle</keyword>
<keyword evidence="3 14" id="KW-0645">Protease</keyword>
<proteinExistence type="inferred from homology"/>
<dbReference type="InterPro" id="IPR000642">
    <property type="entry name" value="Peptidase_M41"/>
</dbReference>
<comment type="similarity">
    <text evidence="13 14">In the central section; belongs to the AAA ATPase family.</text>
</comment>
<dbReference type="GO" id="GO:0008270">
    <property type="term" value="F:zinc ion binding"/>
    <property type="evidence" value="ECO:0007669"/>
    <property type="project" value="UniProtKB-UniRule"/>
</dbReference>
<dbReference type="SUPFAM" id="SSF52540">
    <property type="entry name" value="P-loop containing nucleoside triphosphate hydrolases"/>
    <property type="match status" value="1"/>
</dbReference>
<dbReference type="InterPro" id="IPR041569">
    <property type="entry name" value="AAA_lid_3"/>
</dbReference>
<dbReference type="PANTHER" id="PTHR23076">
    <property type="entry name" value="METALLOPROTEASE M41 FTSH"/>
    <property type="match status" value="1"/>
</dbReference>
<dbReference type="Pfam" id="PF17862">
    <property type="entry name" value="AAA_lid_3"/>
    <property type="match status" value="1"/>
</dbReference>
<dbReference type="Proteomes" id="UP000278962">
    <property type="component" value="Unassembled WGS sequence"/>
</dbReference>
<protein>
    <recommendedName>
        <fullName evidence="14">ATP-dependent zinc metalloprotease FtsH</fullName>
        <ecNumber evidence="14">3.4.24.-</ecNumber>
    </recommendedName>
</protein>